<dbReference type="CDD" id="cd01832">
    <property type="entry name" value="SGNH_hydrolase_like_1"/>
    <property type="match status" value="1"/>
</dbReference>
<evidence type="ECO:0000313" key="2">
    <source>
        <dbReference type="EMBL" id="GAA2250315.1"/>
    </source>
</evidence>
<dbReference type="InterPro" id="IPR013830">
    <property type="entry name" value="SGNH_hydro"/>
</dbReference>
<proteinExistence type="predicted"/>
<feature type="domain" description="SGNH hydrolase-type esterase" evidence="1">
    <location>
        <begin position="7"/>
        <end position="181"/>
    </location>
</feature>
<evidence type="ECO:0000313" key="3">
    <source>
        <dbReference type="Proteomes" id="UP001500305"/>
    </source>
</evidence>
<comment type="caution">
    <text evidence="2">The sequence shown here is derived from an EMBL/GenBank/DDBJ whole genome shotgun (WGS) entry which is preliminary data.</text>
</comment>
<dbReference type="PANTHER" id="PTHR43784:SF2">
    <property type="entry name" value="GDSL-LIKE LIPASE_ACYLHYDROLASE, PUTATIVE (AFU_ORTHOLOGUE AFUA_2G00820)-RELATED"/>
    <property type="match status" value="1"/>
</dbReference>
<organism evidence="2 3">
    <name type="scientific">Kitasatospora cystarginea</name>
    <dbReference type="NCBI Taxonomy" id="58350"/>
    <lineage>
        <taxon>Bacteria</taxon>
        <taxon>Bacillati</taxon>
        <taxon>Actinomycetota</taxon>
        <taxon>Actinomycetes</taxon>
        <taxon>Kitasatosporales</taxon>
        <taxon>Streptomycetaceae</taxon>
        <taxon>Kitasatospora</taxon>
    </lineage>
</organism>
<dbReference type="RefSeq" id="WP_344637464.1">
    <property type="nucleotide sequence ID" value="NZ_BAAATR010000015.1"/>
</dbReference>
<dbReference type="Gene3D" id="3.40.50.1110">
    <property type="entry name" value="SGNH hydrolase"/>
    <property type="match status" value="1"/>
</dbReference>
<dbReference type="GO" id="GO:0016787">
    <property type="term" value="F:hydrolase activity"/>
    <property type="evidence" value="ECO:0007669"/>
    <property type="project" value="UniProtKB-KW"/>
</dbReference>
<protein>
    <submittedName>
        <fullName evidence="2">SGNH/GDSL hydrolase family protein</fullName>
    </submittedName>
</protein>
<dbReference type="PANTHER" id="PTHR43784">
    <property type="entry name" value="GDSL-LIKE LIPASE/ACYLHYDROLASE, PUTATIVE (AFU_ORTHOLOGUE AFUA_2G00820)-RELATED"/>
    <property type="match status" value="1"/>
</dbReference>
<dbReference type="Pfam" id="PF13472">
    <property type="entry name" value="Lipase_GDSL_2"/>
    <property type="match status" value="1"/>
</dbReference>
<keyword evidence="3" id="KW-1185">Reference proteome</keyword>
<dbReference type="SUPFAM" id="SSF52266">
    <property type="entry name" value="SGNH hydrolase"/>
    <property type="match status" value="1"/>
</dbReference>
<dbReference type="EMBL" id="BAAATR010000015">
    <property type="protein sequence ID" value="GAA2250315.1"/>
    <property type="molecule type" value="Genomic_DNA"/>
</dbReference>
<keyword evidence="2" id="KW-0378">Hydrolase</keyword>
<dbReference type="InterPro" id="IPR036514">
    <property type="entry name" value="SGNH_hydro_sf"/>
</dbReference>
<dbReference type="InterPro" id="IPR053140">
    <property type="entry name" value="GDSL_Rv0518-like"/>
</dbReference>
<evidence type="ECO:0000259" key="1">
    <source>
        <dbReference type="Pfam" id="PF13472"/>
    </source>
</evidence>
<reference evidence="3" key="1">
    <citation type="journal article" date="2019" name="Int. J. Syst. Evol. Microbiol.">
        <title>The Global Catalogue of Microorganisms (GCM) 10K type strain sequencing project: providing services to taxonomists for standard genome sequencing and annotation.</title>
        <authorList>
            <consortium name="The Broad Institute Genomics Platform"/>
            <consortium name="The Broad Institute Genome Sequencing Center for Infectious Disease"/>
            <person name="Wu L."/>
            <person name="Ma J."/>
        </authorList>
    </citation>
    <scope>NUCLEOTIDE SEQUENCE [LARGE SCALE GENOMIC DNA]</scope>
    <source>
        <strain evidence="3">JCM 7356</strain>
    </source>
</reference>
<accession>A0ABP5R342</accession>
<name>A0ABP5R342_9ACTN</name>
<sequence>MTVRFAALGDSLTEGVGDPVPDGWRGWAAVLAPALSDGPLEFHNLARSGALAEDLTGRQLPSALELRPHLAALVVGGNDTLRAGFDIGRTARHLDTAMGALRAGSAELLTACLPDPGRLLRLPQPLADPLARRMRALNTVVHELSERHRTVHLHLAELPWQTERALLSVDRLHPSAGGHQLIARDFHALLAAAGHQLGPAPLAEPFTRAPSRTADLWWMATRGTRWVVARCTDLLPGLLLLAAAESFHRLRRTTAHLDVQSSRATNLALARLPR</sequence>
<dbReference type="Proteomes" id="UP001500305">
    <property type="component" value="Unassembled WGS sequence"/>
</dbReference>
<gene>
    <name evidence="2" type="ORF">GCM10010430_36370</name>
</gene>